<protein>
    <submittedName>
        <fullName evidence="2">Uncharacterized protein</fullName>
    </submittedName>
</protein>
<feature type="non-terminal residue" evidence="2">
    <location>
        <position position="1"/>
    </location>
</feature>
<name>A0A8H7R536_9FUNG</name>
<gene>
    <name evidence="2" type="ORF">INT47_012648</name>
</gene>
<feature type="compositionally biased region" description="Acidic residues" evidence="1">
    <location>
        <begin position="208"/>
        <end position="238"/>
    </location>
</feature>
<feature type="region of interest" description="Disordered" evidence="1">
    <location>
        <begin position="208"/>
        <end position="258"/>
    </location>
</feature>
<feature type="compositionally biased region" description="Basic and acidic residues" evidence="1">
    <location>
        <begin position="239"/>
        <end position="258"/>
    </location>
</feature>
<proteinExistence type="predicted"/>
<keyword evidence="3" id="KW-1185">Reference proteome</keyword>
<evidence type="ECO:0000256" key="1">
    <source>
        <dbReference type="SAM" id="MobiDB-lite"/>
    </source>
</evidence>
<dbReference type="Proteomes" id="UP000603453">
    <property type="component" value="Unassembled WGS sequence"/>
</dbReference>
<evidence type="ECO:0000313" key="3">
    <source>
        <dbReference type="Proteomes" id="UP000603453"/>
    </source>
</evidence>
<evidence type="ECO:0000313" key="2">
    <source>
        <dbReference type="EMBL" id="KAG2204589.1"/>
    </source>
</evidence>
<dbReference type="EMBL" id="JAEPRD010000043">
    <property type="protein sequence ID" value="KAG2204589.1"/>
    <property type="molecule type" value="Genomic_DNA"/>
</dbReference>
<accession>A0A8H7R536</accession>
<sequence length="258" mass="30050">LNQHAFRHHMFDPSFLVTYSEQSYIVKFWGIDKDFHTFRYVMTKKYFSKRGDTKSKSCKEADLCFRLDLRIIAFTSSQNVDVLNGEVAKMAATNEDKCYYDKRKAVFAAKNHLNYLVTNTKCLFPKEIHTMYMPIVQIMGMSCHLYVLSLIDKGLYLLQRVYTMSYPVSNHEMRTGAIQKIVRKVIKKKGCQKVDINDCISLVIEPEDYEEDRGNNEEIETEEEDEAEDDEAEDDEAEYKEGEEAGREEEKASSESEI</sequence>
<comment type="caution">
    <text evidence="2">The sequence shown here is derived from an EMBL/GenBank/DDBJ whole genome shotgun (WGS) entry which is preliminary data.</text>
</comment>
<organism evidence="2 3">
    <name type="scientific">Mucor saturninus</name>
    <dbReference type="NCBI Taxonomy" id="64648"/>
    <lineage>
        <taxon>Eukaryota</taxon>
        <taxon>Fungi</taxon>
        <taxon>Fungi incertae sedis</taxon>
        <taxon>Mucoromycota</taxon>
        <taxon>Mucoromycotina</taxon>
        <taxon>Mucoromycetes</taxon>
        <taxon>Mucorales</taxon>
        <taxon>Mucorineae</taxon>
        <taxon>Mucoraceae</taxon>
        <taxon>Mucor</taxon>
    </lineage>
</organism>
<dbReference type="OrthoDB" id="2211768at2759"/>
<dbReference type="AlphaFoldDB" id="A0A8H7R536"/>
<reference evidence="2" key="1">
    <citation type="submission" date="2020-12" db="EMBL/GenBank/DDBJ databases">
        <title>Metabolic potential, ecology and presence of endohyphal bacteria is reflected in genomic diversity of Mucoromycotina.</title>
        <authorList>
            <person name="Muszewska A."/>
            <person name="Okrasinska A."/>
            <person name="Steczkiewicz K."/>
            <person name="Drgas O."/>
            <person name="Orlowska M."/>
            <person name="Perlinska-Lenart U."/>
            <person name="Aleksandrzak-Piekarczyk T."/>
            <person name="Szatraj K."/>
            <person name="Zielenkiewicz U."/>
            <person name="Pilsyk S."/>
            <person name="Malc E."/>
            <person name="Mieczkowski P."/>
            <person name="Kruszewska J.S."/>
            <person name="Biernat P."/>
            <person name="Pawlowska J."/>
        </authorList>
    </citation>
    <scope>NUCLEOTIDE SEQUENCE</scope>
    <source>
        <strain evidence="2">WA0000017839</strain>
    </source>
</reference>